<dbReference type="AlphaFoldDB" id="A0A6G6WDU0"/>
<dbReference type="EMBL" id="CP049257">
    <property type="protein sequence ID" value="QIG43379.1"/>
    <property type="molecule type" value="Genomic_DNA"/>
</dbReference>
<sequence>MRAATRTLDVTKYLLLLMGAVVMLTPLIWMVLASFKTLPEILTFPPTFLPDHVNLDNYRGVFETADFVRYFVNSVVIAAISVVSVLVTSSMAGYAFAKFTFPGRDVLFIVVLATLMIPFQVRVIPLYVLASDLHLLNTYAGMVLPTLVDAFGIFLMRQYMLSIPNELIESARVDGAGELRIFVQIVLPLAKPALSALTIFTLVMSWESFLWPLLVASSPDMYTLPLGLAQFAGRFLNRTDLQMAAATMTVLPLLIAFLFMQKRFIEGLATTGMK</sequence>
<organism evidence="9 10">
    <name type="scientific">Nocardioides anomalus</name>
    <dbReference type="NCBI Taxonomy" id="2712223"/>
    <lineage>
        <taxon>Bacteria</taxon>
        <taxon>Bacillati</taxon>
        <taxon>Actinomycetota</taxon>
        <taxon>Actinomycetes</taxon>
        <taxon>Propionibacteriales</taxon>
        <taxon>Nocardioidaceae</taxon>
        <taxon>Nocardioides</taxon>
    </lineage>
</organism>
<comment type="similarity">
    <text evidence="7">Belongs to the binding-protein-dependent transport system permease family.</text>
</comment>
<dbReference type="GO" id="GO:0055085">
    <property type="term" value="P:transmembrane transport"/>
    <property type="evidence" value="ECO:0007669"/>
    <property type="project" value="InterPro"/>
</dbReference>
<evidence type="ECO:0000256" key="2">
    <source>
        <dbReference type="ARBA" id="ARBA00022448"/>
    </source>
</evidence>
<evidence type="ECO:0000256" key="5">
    <source>
        <dbReference type="ARBA" id="ARBA00022989"/>
    </source>
</evidence>
<feature type="transmembrane region" description="Helical" evidence="7">
    <location>
        <begin position="106"/>
        <end position="127"/>
    </location>
</feature>
<keyword evidence="5 7" id="KW-1133">Transmembrane helix</keyword>
<evidence type="ECO:0000256" key="1">
    <source>
        <dbReference type="ARBA" id="ARBA00004651"/>
    </source>
</evidence>
<dbReference type="SUPFAM" id="SSF161098">
    <property type="entry name" value="MetI-like"/>
    <property type="match status" value="1"/>
</dbReference>
<dbReference type="PROSITE" id="PS50928">
    <property type="entry name" value="ABC_TM1"/>
    <property type="match status" value="1"/>
</dbReference>
<feature type="transmembrane region" description="Helical" evidence="7">
    <location>
        <begin position="70"/>
        <end position="94"/>
    </location>
</feature>
<dbReference type="Pfam" id="PF00528">
    <property type="entry name" value="BPD_transp_1"/>
    <property type="match status" value="1"/>
</dbReference>
<keyword evidence="2 7" id="KW-0813">Transport</keyword>
<dbReference type="InterPro" id="IPR000515">
    <property type="entry name" value="MetI-like"/>
</dbReference>
<dbReference type="PANTHER" id="PTHR43744:SF12">
    <property type="entry name" value="ABC TRANSPORTER PERMEASE PROTEIN MG189-RELATED"/>
    <property type="match status" value="1"/>
</dbReference>
<reference evidence="9 10" key="1">
    <citation type="submission" date="2020-02" db="EMBL/GenBank/DDBJ databases">
        <title>Full genome sequence of Nocardioides sp. R-3366.</title>
        <authorList>
            <person name="Im W.-T."/>
        </authorList>
    </citation>
    <scope>NUCLEOTIDE SEQUENCE [LARGE SCALE GENOMIC DNA]</scope>
    <source>
        <strain evidence="9 10">R-3366</strain>
    </source>
</reference>
<comment type="subcellular location">
    <subcellularLocation>
        <location evidence="1 7">Cell membrane</location>
        <topology evidence="1 7">Multi-pass membrane protein</topology>
    </subcellularLocation>
</comment>
<dbReference type="Proteomes" id="UP000502996">
    <property type="component" value="Chromosome"/>
</dbReference>
<feature type="transmembrane region" description="Helical" evidence="7">
    <location>
        <begin position="12"/>
        <end position="32"/>
    </location>
</feature>
<evidence type="ECO:0000259" key="8">
    <source>
        <dbReference type="PROSITE" id="PS50928"/>
    </source>
</evidence>
<feature type="domain" description="ABC transmembrane type-1" evidence="8">
    <location>
        <begin position="71"/>
        <end position="260"/>
    </location>
</feature>
<evidence type="ECO:0000313" key="10">
    <source>
        <dbReference type="Proteomes" id="UP000502996"/>
    </source>
</evidence>
<feature type="transmembrane region" description="Helical" evidence="7">
    <location>
        <begin position="241"/>
        <end position="260"/>
    </location>
</feature>
<dbReference type="RefSeq" id="WP_165232792.1">
    <property type="nucleotide sequence ID" value="NZ_CP049257.1"/>
</dbReference>
<evidence type="ECO:0000313" key="9">
    <source>
        <dbReference type="EMBL" id="QIG43379.1"/>
    </source>
</evidence>
<accession>A0A6G6WDU0</accession>
<feature type="transmembrane region" description="Helical" evidence="7">
    <location>
        <begin position="139"/>
        <end position="160"/>
    </location>
</feature>
<evidence type="ECO:0000256" key="3">
    <source>
        <dbReference type="ARBA" id="ARBA00022475"/>
    </source>
</evidence>
<dbReference type="InterPro" id="IPR035906">
    <property type="entry name" value="MetI-like_sf"/>
</dbReference>
<protein>
    <submittedName>
        <fullName evidence="9">Carbohydrate ABC transporter permease</fullName>
    </submittedName>
</protein>
<keyword evidence="6 7" id="KW-0472">Membrane</keyword>
<dbReference type="GO" id="GO:0005886">
    <property type="term" value="C:plasma membrane"/>
    <property type="evidence" value="ECO:0007669"/>
    <property type="project" value="UniProtKB-SubCell"/>
</dbReference>
<keyword evidence="10" id="KW-1185">Reference proteome</keyword>
<keyword evidence="3" id="KW-1003">Cell membrane</keyword>
<gene>
    <name evidence="9" type="ORF">G5V58_11920</name>
</gene>
<dbReference type="PANTHER" id="PTHR43744">
    <property type="entry name" value="ABC TRANSPORTER PERMEASE PROTEIN MG189-RELATED-RELATED"/>
    <property type="match status" value="1"/>
</dbReference>
<dbReference type="Gene3D" id="1.10.3720.10">
    <property type="entry name" value="MetI-like"/>
    <property type="match status" value="1"/>
</dbReference>
<name>A0A6G6WDU0_9ACTN</name>
<evidence type="ECO:0000256" key="6">
    <source>
        <dbReference type="ARBA" id="ARBA00023136"/>
    </source>
</evidence>
<evidence type="ECO:0000256" key="4">
    <source>
        <dbReference type="ARBA" id="ARBA00022692"/>
    </source>
</evidence>
<proteinExistence type="inferred from homology"/>
<dbReference type="CDD" id="cd06261">
    <property type="entry name" value="TM_PBP2"/>
    <property type="match status" value="1"/>
</dbReference>
<keyword evidence="4 7" id="KW-0812">Transmembrane</keyword>
<evidence type="ECO:0000256" key="7">
    <source>
        <dbReference type="RuleBase" id="RU363032"/>
    </source>
</evidence>
<dbReference type="KEGG" id="nano:G5V58_11920"/>